<organism evidence="1 2">
    <name type="scientific">Chaetoceros tenuissimus</name>
    <dbReference type="NCBI Taxonomy" id="426638"/>
    <lineage>
        <taxon>Eukaryota</taxon>
        <taxon>Sar</taxon>
        <taxon>Stramenopiles</taxon>
        <taxon>Ochrophyta</taxon>
        <taxon>Bacillariophyta</taxon>
        <taxon>Coscinodiscophyceae</taxon>
        <taxon>Chaetocerotophycidae</taxon>
        <taxon>Chaetocerotales</taxon>
        <taxon>Chaetocerotaceae</taxon>
        <taxon>Chaetoceros</taxon>
    </lineage>
</organism>
<evidence type="ECO:0000313" key="1">
    <source>
        <dbReference type="EMBL" id="GFH53298.1"/>
    </source>
</evidence>
<comment type="caution">
    <text evidence="1">The sequence shown here is derived from an EMBL/GenBank/DDBJ whole genome shotgun (WGS) entry which is preliminary data.</text>
</comment>
<dbReference type="Proteomes" id="UP001054902">
    <property type="component" value="Unassembled WGS sequence"/>
</dbReference>
<reference evidence="1 2" key="1">
    <citation type="journal article" date="2021" name="Sci. Rep.">
        <title>The genome of the diatom Chaetoceros tenuissimus carries an ancient integrated fragment of an extant virus.</title>
        <authorList>
            <person name="Hongo Y."/>
            <person name="Kimura K."/>
            <person name="Takaki Y."/>
            <person name="Yoshida Y."/>
            <person name="Baba S."/>
            <person name="Kobayashi G."/>
            <person name="Nagasaki K."/>
            <person name="Hano T."/>
            <person name="Tomaru Y."/>
        </authorList>
    </citation>
    <scope>NUCLEOTIDE SEQUENCE [LARGE SCALE GENOMIC DNA]</scope>
    <source>
        <strain evidence="1 2">NIES-3715</strain>
    </source>
</reference>
<keyword evidence="2" id="KW-1185">Reference proteome</keyword>
<gene>
    <name evidence="1" type="ORF">CTEN210_09774</name>
</gene>
<accession>A0AAD3H7X8</accession>
<evidence type="ECO:0000313" key="2">
    <source>
        <dbReference type="Proteomes" id="UP001054902"/>
    </source>
</evidence>
<name>A0AAD3H7X8_9STRA</name>
<sequence length="121" mass="12998">MTVHSVGTSSPMGESDLVAQLGAGESYEIVDFGGHTGTAVIRVDYIDMNANPPVANILKCTSDSECDDGSIFTTDTCNISTGMCVHTQTNNQSTGSMKMTLLTDRYRLTGILSDRFLNHNE</sequence>
<protein>
    <submittedName>
        <fullName evidence="1">Uncharacterized protein</fullName>
    </submittedName>
</protein>
<dbReference type="EMBL" id="BLLK01000046">
    <property type="protein sequence ID" value="GFH53298.1"/>
    <property type="molecule type" value="Genomic_DNA"/>
</dbReference>
<dbReference type="AlphaFoldDB" id="A0AAD3H7X8"/>
<proteinExistence type="predicted"/>